<reference evidence="2 4" key="1">
    <citation type="submission" date="2016-10" db="EMBL/GenBank/DDBJ databases">
        <title>Complete Genome Sequence of Acetogen Clostridium formicoaceticum ATCC 27076.</title>
        <authorList>
            <person name="Bao T."/>
            <person name="Cheng C."/>
            <person name="Zhao J."/>
            <person name="Yang S.-T."/>
            <person name="Wang J."/>
            <person name="Wang M."/>
        </authorList>
    </citation>
    <scope>NUCLEOTIDE SEQUENCE [LARGE SCALE GENOMIC DNA]</scope>
    <source>
        <strain evidence="2 4">ATCC 27076</strain>
    </source>
</reference>
<evidence type="ECO:0000313" key="3">
    <source>
        <dbReference type="EMBL" id="ARE89223.1"/>
    </source>
</evidence>
<sequence>MKGLKKALATIGVVSIIFTSTFTTVFAVDGIAYEKQSKETISTGVTHKHILRFSKDGWLNANVIYIDLDNPAIDLDILQSAGGVATKETLSTMVNRNNNVIAAINTDFFYMTNPDSPLGAMIKDGEVISSPIFVDNFATLAVNKNNQAFADYWQYEIYVTTDKGKSIPVTTINKYTHEYQSIMLIDKNWGTNTPGYNEKHYDMAEVVVIGDTVVEVRRQQPSTVIPQNGYVLLASQDNAKILYDNLQVGDRVKVNTQIKPYALEDIKLAIGGGTVLVKDGQAFPFTQTISGNHPRTAVGISKDRKQLIMVTIDGRHASFQGVDGKRLVDLMIELGSHEAILMDGGGSTTMMARDLGDFQAGLVNYPSDGGERRIINGLAVVSQGFQTELGGIKAEINEERGFVGASREIAVKGFDTNYNPVFVNPEELNFTVKKGDGFFEGNYFTPTQTGEAVIEVDYLGRKTEVTLQVLEEIGRLQITPESISLSPGGSVTPKAVAIDKRGYSTVIPTKDVSWKEEKGLGTFKNGTFTAGEKEGTTILTATFGNQTATVAVTIGSNKASLGGLDQYNHKFTAYPATVSGSVSKDTNTKVGGHSLKLVYDFTQSDETRAAYIEFEKGNIVLPDNTAQIGLWVYAFENAPGWIRGHVRDAGGTRHTIDFKNGIDWTGWKYLQANLPQNISSPMELERLYVVETNSNNKTSGTLLFDGLDVTYRTQAATAVQQKGIEDYLNIPYQTKGTQFFIHSGVTYSSDQSQLNAGTANRLKNTINNNYDVAIFTSSLNSDIASGLNKTAVVAAQGYAMKEYEENLIIYLDNRSGGLRNTDYSQWPWLMNLLNTTNKKNIFVVLPRPISGFTDQLEANLLKETLTETAEKGRNVFVLYGGTEAVKAELIEGVRYISTGTYNNTTGKASKYVAFNILQDQVTYQIKDLSE</sequence>
<protein>
    <submittedName>
        <fullName evidence="2">Exopolysaccharide biosynthesis protein</fullName>
    </submittedName>
</protein>
<dbReference type="PANTHER" id="PTHR40446:SF2">
    <property type="entry name" value="N-ACETYLGLUCOSAMINE-1-PHOSPHODIESTER ALPHA-N-ACETYLGLUCOSAMINIDASE"/>
    <property type="match status" value="1"/>
</dbReference>
<dbReference type="Gene3D" id="2.60.120.430">
    <property type="entry name" value="Galactose-binding lectin"/>
    <property type="match status" value="1"/>
</dbReference>
<proteinExistence type="predicted"/>
<dbReference type="Gene3D" id="2.60.40.1080">
    <property type="match status" value="1"/>
</dbReference>
<reference evidence="3 5" key="2">
    <citation type="submission" date="2017-03" db="EMBL/GenBank/DDBJ databases">
        <title>Complete sequence of Clostridium formicaceticum DSM 92.</title>
        <authorList>
            <person name="Poehlein A."/>
            <person name="Karl M."/>
            <person name="Bengelsdorf F.R."/>
            <person name="Duerre P."/>
            <person name="Daniel R."/>
        </authorList>
    </citation>
    <scope>NUCLEOTIDE SEQUENCE [LARGE SCALE GENOMIC DNA]</scope>
    <source>
        <strain evidence="3 5">DSM 92</strain>
    </source>
</reference>
<dbReference type="EMBL" id="CP017603">
    <property type="protein sequence ID" value="AOY74827.1"/>
    <property type="molecule type" value="Genomic_DNA"/>
</dbReference>
<dbReference type="AlphaFoldDB" id="A0AAC9RQ84"/>
<dbReference type="PANTHER" id="PTHR40446">
    <property type="entry name" value="N-ACETYLGLUCOSAMINE-1-PHOSPHODIESTER ALPHA-N-ACETYLGLUCOSAMINIDASE"/>
    <property type="match status" value="1"/>
</dbReference>
<dbReference type="KEGG" id="cfm:BJL90_01960"/>
<name>A0AAC9RQ84_9CLOT</name>
<feature type="domain" description="Phosphodiester glycosidase" evidence="1">
    <location>
        <begin position="204"/>
        <end position="380"/>
    </location>
</feature>
<evidence type="ECO:0000259" key="1">
    <source>
        <dbReference type="Pfam" id="PF09992"/>
    </source>
</evidence>
<dbReference type="EMBL" id="CP020559">
    <property type="protein sequence ID" value="ARE89223.1"/>
    <property type="molecule type" value="Genomic_DNA"/>
</dbReference>
<dbReference type="RefSeq" id="WP_070963809.1">
    <property type="nucleotide sequence ID" value="NZ_CP017603.1"/>
</dbReference>
<evidence type="ECO:0000313" key="2">
    <source>
        <dbReference type="EMBL" id="AOY74827.1"/>
    </source>
</evidence>
<organism evidence="3 5">
    <name type="scientific">Clostridium formicaceticum</name>
    <dbReference type="NCBI Taxonomy" id="1497"/>
    <lineage>
        <taxon>Bacteria</taxon>
        <taxon>Bacillati</taxon>
        <taxon>Bacillota</taxon>
        <taxon>Clostridia</taxon>
        <taxon>Eubacteriales</taxon>
        <taxon>Clostridiaceae</taxon>
        <taxon>Clostridium</taxon>
    </lineage>
</organism>
<dbReference type="InterPro" id="IPR018711">
    <property type="entry name" value="NAGPA"/>
</dbReference>
<dbReference type="Pfam" id="PF09992">
    <property type="entry name" value="NAGPA"/>
    <property type="match status" value="1"/>
</dbReference>
<dbReference type="Proteomes" id="UP000177894">
    <property type="component" value="Chromosome"/>
</dbReference>
<dbReference type="Proteomes" id="UP000192478">
    <property type="component" value="Chromosome"/>
</dbReference>
<gene>
    <name evidence="2" type="ORF">BJL90_01960</name>
    <name evidence="3" type="ORF">CLFO_36300</name>
</gene>
<accession>A0AAC9RQ84</accession>
<keyword evidence="4" id="KW-1185">Reference proteome</keyword>
<evidence type="ECO:0000313" key="5">
    <source>
        <dbReference type="Proteomes" id="UP000192478"/>
    </source>
</evidence>
<evidence type="ECO:0000313" key="4">
    <source>
        <dbReference type="Proteomes" id="UP000177894"/>
    </source>
</evidence>